<feature type="transmembrane region" description="Helical" evidence="5">
    <location>
        <begin position="121"/>
        <end position="145"/>
    </location>
</feature>
<protein>
    <submittedName>
        <fullName evidence="7">DUF202 domain-containing protein</fullName>
    </submittedName>
</protein>
<keyword evidence="8" id="KW-1185">Reference proteome</keyword>
<name>A0ABT8S5G3_9BURK</name>
<evidence type="ECO:0000256" key="5">
    <source>
        <dbReference type="SAM" id="Phobius"/>
    </source>
</evidence>
<dbReference type="Pfam" id="PF02656">
    <property type="entry name" value="DUF202"/>
    <property type="match status" value="1"/>
</dbReference>
<dbReference type="InterPro" id="IPR003807">
    <property type="entry name" value="DUF202"/>
</dbReference>
<comment type="subcellular location">
    <subcellularLocation>
        <location evidence="1">Endomembrane system</location>
        <topology evidence="1">Multi-pass membrane protein</topology>
    </subcellularLocation>
</comment>
<dbReference type="EMBL" id="JAUKVY010000009">
    <property type="protein sequence ID" value="MDO1533524.1"/>
    <property type="molecule type" value="Genomic_DNA"/>
</dbReference>
<organism evidence="7 8">
    <name type="scientific">Variovorax ginsengisoli</name>
    <dbReference type="NCBI Taxonomy" id="363844"/>
    <lineage>
        <taxon>Bacteria</taxon>
        <taxon>Pseudomonadati</taxon>
        <taxon>Pseudomonadota</taxon>
        <taxon>Betaproteobacteria</taxon>
        <taxon>Burkholderiales</taxon>
        <taxon>Comamonadaceae</taxon>
        <taxon>Variovorax</taxon>
    </lineage>
</organism>
<dbReference type="Proteomes" id="UP001169027">
    <property type="component" value="Unassembled WGS sequence"/>
</dbReference>
<evidence type="ECO:0000256" key="4">
    <source>
        <dbReference type="ARBA" id="ARBA00023136"/>
    </source>
</evidence>
<gene>
    <name evidence="7" type="ORF">Q2T77_14605</name>
</gene>
<sequence length="148" mass="16233">MQDPSSATPTHSTPGAAALAQKSSSELALFNTELAIDRTLMAADRSLMAWVRTALSMISFGFTIYKILEGIREQGAALTASHVPRDMGLFLTGLGTVAMLMGVVEYWYRIKKLREAKNFRVFQPSFVMALIMAVTGLCAFMGISFRML</sequence>
<keyword evidence="4 5" id="KW-0472">Membrane</keyword>
<evidence type="ECO:0000256" key="1">
    <source>
        <dbReference type="ARBA" id="ARBA00004127"/>
    </source>
</evidence>
<evidence type="ECO:0000256" key="2">
    <source>
        <dbReference type="ARBA" id="ARBA00022692"/>
    </source>
</evidence>
<evidence type="ECO:0000256" key="3">
    <source>
        <dbReference type="ARBA" id="ARBA00022989"/>
    </source>
</evidence>
<accession>A0ABT8S5G3</accession>
<evidence type="ECO:0000259" key="6">
    <source>
        <dbReference type="Pfam" id="PF02656"/>
    </source>
</evidence>
<keyword evidence="2 5" id="KW-0812">Transmembrane</keyword>
<comment type="caution">
    <text evidence="7">The sequence shown here is derived from an EMBL/GenBank/DDBJ whole genome shotgun (WGS) entry which is preliminary data.</text>
</comment>
<proteinExistence type="predicted"/>
<reference evidence="7" key="1">
    <citation type="submission" date="2023-06" db="EMBL/GenBank/DDBJ databases">
        <authorList>
            <person name="Jiang Y."/>
            <person name="Liu Q."/>
        </authorList>
    </citation>
    <scope>NUCLEOTIDE SEQUENCE</scope>
    <source>
        <strain evidence="7">CGMCC 1.12090</strain>
    </source>
</reference>
<feature type="domain" description="DUF202" evidence="6">
    <location>
        <begin position="38"/>
        <end position="111"/>
    </location>
</feature>
<evidence type="ECO:0000313" key="7">
    <source>
        <dbReference type="EMBL" id="MDO1533524.1"/>
    </source>
</evidence>
<feature type="transmembrane region" description="Helical" evidence="5">
    <location>
        <begin position="88"/>
        <end position="109"/>
    </location>
</feature>
<dbReference type="RefSeq" id="WP_301810232.1">
    <property type="nucleotide sequence ID" value="NZ_JAUJZH010000009.1"/>
</dbReference>
<keyword evidence="3 5" id="KW-1133">Transmembrane helix</keyword>
<evidence type="ECO:0000313" key="8">
    <source>
        <dbReference type="Proteomes" id="UP001169027"/>
    </source>
</evidence>
<feature type="transmembrane region" description="Helical" evidence="5">
    <location>
        <begin position="47"/>
        <end position="68"/>
    </location>
</feature>